<dbReference type="OrthoDB" id="2194681at2759"/>
<dbReference type="Proteomes" id="UP001152607">
    <property type="component" value="Unassembled WGS sequence"/>
</dbReference>
<name>A0A9W4U917_9PLEO</name>
<evidence type="ECO:0000256" key="3">
    <source>
        <dbReference type="ARBA" id="ARBA00022980"/>
    </source>
</evidence>
<dbReference type="PANTHER" id="PTHR45696">
    <property type="entry name" value="60S ACIDIC RIBOSOMAL PROTEIN P1"/>
    <property type="match status" value="1"/>
</dbReference>
<protein>
    <recommendedName>
        <fullName evidence="5">Large ribosomal subunit protein P1</fullName>
    </recommendedName>
    <alternativeName>
        <fullName evidence="6">60S acidic ribosomal protein P1</fullName>
    </alternativeName>
</protein>
<accession>A0A9W4U917</accession>
<keyword evidence="4" id="KW-0687">Ribonucleoprotein</keyword>
<comment type="caution">
    <text evidence="7">The sequence shown here is derived from an EMBL/GenBank/DDBJ whole genome shotgun (WGS) entry which is preliminary data.</text>
</comment>
<keyword evidence="8" id="KW-1185">Reference proteome</keyword>
<dbReference type="FunFam" id="1.10.10.1410:FF:000002">
    <property type="entry name" value="60S acidic ribosomal protein P2"/>
    <property type="match status" value="1"/>
</dbReference>
<dbReference type="GO" id="GO:0002181">
    <property type="term" value="P:cytoplasmic translation"/>
    <property type="evidence" value="ECO:0007669"/>
    <property type="project" value="TreeGrafter"/>
</dbReference>
<evidence type="ECO:0000313" key="7">
    <source>
        <dbReference type="EMBL" id="CAI6322933.1"/>
    </source>
</evidence>
<gene>
    <name evidence="7" type="ORF">PDIGIT_LOCUS3670</name>
</gene>
<keyword evidence="3" id="KW-0689">Ribosomal protein</keyword>
<organism evidence="7 8">
    <name type="scientific">Periconia digitata</name>
    <dbReference type="NCBI Taxonomy" id="1303443"/>
    <lineage>
        <taxon>Eukaryota</taxon>
        <taxon>Fungi</taxon>
        <taxon>Dikarya</taxon>
        <taxon>Ascomycota</taxon>
        <taxon>Pezizomycotina</taxon>
        <taxon>Dothideomycetes</taxon>
        <taxon>Pleosporomycetidae</taxon>
        <taxon>Pleosporales</taxon>
        <taxon>Massarineae</taxon>
        <taxon>Periconiaceae</taxon>
        <taxon>Periconia</taxon>
    </lineage>
</organism>
<dbReference type="GO" id="GO:0043021">
    <property type="term" value="F:ribonucleoprotein complex binding"/>
    <property type="evidence" value="ECO:0007669"/>
    <property type="project" value="TreeGrafter"/>
</dbReference>
<evidence type="ECO:0000256" key="6">
    <source>
        <dbReference type="ARBA" id="ARBA00042918"/>
    </source>
</evidence>
<dbReference type="AlphaFoldDB" id="A0A9W4U917"/>
<evidence type="ECO:0000313" key="8">
    <source>
        <dbReference type="Proteomes" id="UP001152607"/>
    </source>
</evidence>
<evidence type="ECO:0000256" key="1">
    <source>
        <dbReference type="ARBA" id="ARBA00003362"/>
    </source>
</evidence>
<dbReference type="EMBL" id="CAOQHR010000002">
    <property type="protein sequence ID" value="CAI6322933.1"/>
    <property type="molecule type" value="Genomic_DNA"/>
</dbReference>
<sequence length="74" mass="8091">MSTDVSRVENIVAYAALILADEGLEITPEKLQTLLAAANIEDIEPVWTQLFAKALQGKVCRTVLSTMRVGTLKM</sequence>
<dbReference type="InterPro" id="IPR038716">
    <property type="entry name" value="P1/P2_N_sf"/>
</dbReference>
<dbReference type="CDD" id="cd05831">
    <property type="entry name" value="Ribosomal_P1"/>
    <property type="match status" value="1"/>
</dbReference>
<evidence type="ECO:0000256" key="5">
    <source>
        <dbReference type="ARBA" id="ARBA00041116"/>
    </source>
</evidence>
<dbReference type="GO" id="GO:0030295">
    <property type="term" value="F:protein kinase activator activity"/>
    <property type="evidence" value="ECO:0007669"/>
    <property type="project" value="TreeGrafter"/>
</dbReference>
<dbReference type="PANTHER" id="PTHR45696:SF10">
    <property type="entry name" value="LARGE RIBOSOMAL SUBUNIT PROTEIN P1"/>
    <property type="match status" value="1"/>
</dbReference>
<reference evidence="7" key="1">
    <citation type="submission" date="2023-01" db="EMBL/GenBank/DDBJ databases">
        <authorList>
            <person name="Van Ghelder C."/>
            <person name="Rancurel C."/>
        </authorList>
    </citation>
    <scope>NUCLEOTIDE SEQUENCE</scope>
    <source>
        <strain evidence="7">CNCM I-4278</strain>
    </source>
</reference>
<comment type="function">
    <text evidence="1">Plays an important role in the elongation step of protein synthesis.</text>
</comment>
<dbReference type="Gene3D" id="1.10.10.1410">
    <property type="match status" value="1"/>
</dbReference>
<dbReference type="GO" id="GO:0022625">
    <property type="term" value="C:cytosolic large ribosomal subunit"/>
    <property type="evidence" value="ECO:0007669"/>
    <property type="project" value="TreeGrafter"/>
</dbReference>
<evidence type="ECO:0000256" key="4">
    <source>
        <dbReference type="ARBA" id="ARBA00023274"/>
    </source>
</evidence>
<proteinExistence type="inferred from homology"/>
<dbReference type="GO" id="GO:0003735">
    <property type="term" value="F:structural constituent of ribosome"/>
    <property type="evidence" value="ECO:0007669"/>
    <property type="project" value="TreeGrafter"/>
</dbReference>
<evidence type="ECO:0000256" key="2">
    <source>
        <dbReference type="ARBA" id="ARBA00005436"/>
    </source>
</evidence>
<comment type="similarity">
    <text evidence="2">Belongs to the eukaryotic ribosomal protein P1/P2 family.</text>
</comment>